<dbReference type="Proteomes" id="UP000295758">
    <property type="component" value="Unassembled WGS sequence"/>
</dbReference>
<keyword evidence="2" id="KW-0282">Flagellum</keyword>
<protein>
    <submittedName>
        <fullName evidence="2">Flagellar operon protein (TIGR03826 family)</fullName>
    </submittedName>
</protein>
<keyword evidence="2" id="KW-0969">Cilium</keyword>
<feature type="region of interest" description="Disordered" evidence="1">
    <location>
        <begin position="114"/>
        <end position="136"/>
    </location>
</feature>
<name>A0A4R7E186_9FIRM</name>
<dbReference type="NCBIfam" id="TIGR03826">
    <property type="entry name" value="YvyF"/>
    <property type="match status" value="1"/>
</dbReference>
<evidence type="ECO:0000256" key="1">
    <source>
        <dbReference type="SAM" id="MobiDB-lite"/>
    </source>
</evidence>
<accession>A0A4R7E186</accession>
<organism evidence="2 3">
    <name type="scientific">Halanaerobium congolense</name>
    <dbReference type="NCBI Taxonomy" id="54121"/>
    <lineage>
        <taxon>Bacteria</taxon>
        <taxon>Bacillati</taxon>
        <taxon>Bacillota</taxon>
        <taxon>Clostridia</taxon>
        <taxon>Halanaerobiales</taxon>
        <taxon>Halanaerobiaceae</taxon>
        <taxon>Halanaerobium</taxon>
    </lineage>
</organism>
<comment type="caution">
    <text evidence="2">The sequence shown here is derived from an EMBL/GenBank/DDBJ whole genome shotgun (WGS) entry which is preliminary data.</text>
</comment>
<gene>
    <name evidence="2" type="ORF">BY453_13019</name>
</gene>
<dbReference type="RefSeq" id="WP_133618391.1">
    <property type="nucleotide sequence ID" value="NZ_SOAA01000030.1"/>
</dbReference>
<evidence type="ECO:0000313" key="3">
    <source>
        <dbReference type="Proteomes" id="UP000295758"/>
    </source>
</evidence>
<feature type="compositionally biased region" description="Basic and acidic residues" evidence="1">
    <location>
        <begin position="122"/>
        <end position="136"/>
    </location>
</feature>
<evidence type="ECO:0000313" key="2">
    <source>
        <dbReference type="EMBL" id="TDS27011.1"/>
    </source>
</evidence>
<dbReference type="EMBL" id="SOAA01000030">
    <property type="protein sequence ID" value="TDS27011.1"/>
    <property type="molecule type" value="Genomic_DNA"/>
</dbReference>
<proteinExistence type="predicted"/>
<dbReference type="InterPro" id="IPR022258">
    <property type="entry name" value="Flagellar_operon_YvyF"/>
</dbReference>
<reference evidence="2 3" key="1">
    <citation type="submission" date="2019-03" db="EMBL/GenBank/DDBJ databases">
        <title>Deep subsurface shale carbon reservoir microbial communities from Ohio and West Virginia, USA.</title>
        <authorList>
            <person name="Wrighton K."/>
        </authorList>
    </citation>
    <scope>NUCLEOTIDE SEQUENCE [LARGE SCALE GENOMIC DNA]</scope>
    <source>
        <strain evidence="2 3">UTICA-S4D12</strain>
    </source>
</reference>
<dbReference type="AlphaFoldDB" id="A0A4R7E186"/>
<sequence>MNLINCKECGKVFASAGTKICPDCRRSEEEQFELVKEYLWDNPNSTVPAVSEATGVEEKMIIKFIKEDRLQSEGLDIDYTLKCKSCGKEIESGIYCENCRNKLVSDFNTKEEKKEKKKDKGKKSDKMFISDRFKRD</sequence>
<keyword evidence="2" id="KW-0966">Cell projection</keyword>